<evidence type="ECO:0000256" key="1">
    <source>
        <dbReference type="SAM" id="SignalP"/>
    </source>
</evidence>
<reference evidence="2 3" key="1">
    <citation type="submission" date="2016-07" db="EMBL/GenBank/DDBJ databases">
        <title>High microdiversification within the ubiquitous acI lineage of Actinobacteria.</title>
        <authorList>
            <person name="Neuenschwander S.M."/>
            <person name="Salcher M."/>
            <person name="Ghai R."/>
            <person name="Pernthaler J."/>
        </authorList>
    </citation>
    <scope>NUCLEOTIDE SEQUENCE [LARGE SCALE GENOMIC DNA]</scope>
    <source>
        <strain evidence="2">MMS-21-160</strain>
    </source>
</reference>
<gene>
    <name evidence="2" type="ORF">B1s21160_02265</name>
</gene>
<dbReference type="RefSeq" id="WP_095672890.1">
    <property type="nucleotide sequence ID" value="NZ_CP016771.1"/>
</dbReference>
<accession>A0A249KAT8</accession>
<feature type="chain" id="PRO_5012512798" description="Lipoprotein" evidence="1">
    <location>
        <begin position="24"/>
        <end position="174"/>
    </location>
</feature>
<name>A0A249KAT8_9ACTN</name>
<feature type="signal peptide" evidence="1">
    <location>
        <begin position="1"/>
        <end position="23"/>
    </location>
</feature>
<evidence type="ECO:0000313" key="3">
    <source>
        <dbReference type="Proteomes" id="UP000217171"/>
    </source>
</evidence>
<keyword evidence="3" id="KW-1185">Reference proteome</keyword>
<sequence length="174" mass="19296">MFNRKKLMAILLLPILLSGCAKAEGALAPKSNEISEQGFEAVDDPIDKQLLPEVDPASLDPIINYVDGLNLALTGEFIYLRSTALPTCGCLKIAKRLENLFKSATLIGGHYQLTSINLEKDGLNQKSFKVVINRSDIKKIDKYSRQSILWSASTISNLFIVQRVGEEWLLSDTK</sequence>
<evidence type="ECO:0000313" key="2">
    <source>
        <dbReference type="EMBL" id="ASY13923.1"/>
    </source>
</evidence>
<dbReference type="AlphaFoldDB" id="A0A249KAT8"/>
<evidence type="ECO:0008006" key="4">
    <source>
        <dbReference type="Google" id="ProtNLM"/>
    </source>
</evidence>
<dbReference type="EMBL" id="CP016771">
    <property type="protein sequence ID" value="ASY13923.1"/>
    <property type="molecule type" value="Genomic_DNA"/>
</dbReference>
<keyword evidence="1" id="KW-0732">Signal</keyword>
<dbReference type="KEGG" id="nhi:B1s21160_02265"/>
<organism evidence="2 3">
    <name type="scientific">Candidatus Nanopelagicus hibericus</name>
    <dbReference type="NCBI Taxonomy" id="1884915"/>
    <lineage>
        <taxon>Bacteria</taxon>
        <taxon>Bacillati</taxon>
        <taxon>Actinomycetota</taxon>
        <taxon>Actinomycetes</taxon>
        <taxon>Candidatus Nanopelagicales</taxon>
        <taxon>Candidatus Nanopelagicaceae</taxon>
        <taxon>Candidatus Nanopelagicus</taxon>
    </lineage>
</organism>
<proteinExistence type="predicted"/>
<protein>
    <recommendedName>
        <fullName evidence="4">Lipoprotein</fullName>
    </recommendedName>
</protein>
<dbReference type="OrthoDB" id="9834565at2"/>
<dbReference type="PROSITE" id="PS51257">
    <property type="entry name" value="PROKAR_LIPOPROTEIN"/>
    <property type="match status" value="1"/>
</dbReference>
<dbReference type="Proteomes" id="UP000217171">
    <property type="component" value="Chromosome"/>
</dbReference>